<organism evidence="2 3">
    <name type="scientific">Azotobacter bryophylli</name>
    <dbReference type="NCBI Taxonomy" id="1986537"/>
    <lineage>
        <taxon>Bacteria</taxon>
        <taxon>Pseudomonadati</taxon>
        <taxon>Pseudomonadota</taxon>
        <taxon>Gammaproteobacteria</taxon>
        <taxon>Pseudomonadales</taxon>
        <taxon>Pseudomonadaceae</taxon>
        <taxon>Azotobacter</taxon>
    </lineage>
</organism>
<keyword evidence="1" id="KW-0812">Transmembrane</keyword>
<feature type="transmembrane region" description="Helical" evidence="1">
    <location>
        <begin position="73"/>
        <end position="90"/>
    </location>
</feature>
<feature type="transmembrane region" description="Helical" evidence="1">
    <location>
        <begin position="47"/>
        <end position="67"/>
    </location>
</feature>
<evidence type="ECO:0000256" key="1">
    <source>
        <dbReference type="SAM" id="Phobius"/>
    </source>
</evidence>
<evidence type="ECO:0008006" key="4">
    <source>
        <dbReference type="Google" id="ProtNLM"/>
    </source>
</evidence>
<protein>
    <recommendedName>
        <fullName evidence="4">DUF983 domain-containing protein</fullName>
    </recommendedName>
</protein>
<evidence type="ECO:0000313" key="3">
    <source>
        <dbReference type="Proteomes" id="UP001595457"/>
    </source>
</evidence>
<proteinExistence type="predicted"/>
<keyword evidence="1" id="KW-1133">Transmembrane helix</keyword>
<dbReference type="EMBL" id="JBHRSJ010000022">
    <property type="protein sequence ID" value="MFC2972894.1"/>
    <property type="molecule type" value="Genomic_DNA"/>
</dbReference>
<accession>A0ABV7AU45</accession>
<reference evidence="3" key="1">
    <citation type="journal article" date="2019" name="Int. J. Syst. Evol. Microbiol.">
        <title>The Global Catalogue of Microorganisms (GCM) 10K type strain sequencing project: providing services to taxonomists for standard genome sequencing and annotation.</title>
        <authorList>
            <consortium name="The Broad Institute Genomics Platform"/>
            <consortium name="The Broad Institute Genome Sequencing Center for Infectious Disease"/>
            <person name="Wu L."/>
            <person name="Ma J."/>
        </authorList>
    </citation>
    <scope>NUCLEOTIDE SEQUENCE [LARGE SCALE GENOMIC DNA]</scope>
    <source>
        <strain evidence="3">KCTC 62195</strain>
    </source>
</reference>
<evidence type="ECO:0000313" key="2">
    <source>
        <dbReference type="EMBL" id="MFC2972894.1"/>
    </source>
</evidence>
<sequence>MDSHCPSCRIELKGRYLGGLHIRCPNCQATLRYNIHPSEGGPWHFELWLYAIGFLALLIAVFCVAVFKVPLLIAAIAFAAPVCVYIWSALRKAGKAIPESWPRWVVMSPGRKPRP</sequence>
<comment type="caution">
    <text evidence="2">The sequence shown here is derived from an EMBL/GenBank/DDBJ whole genome shotgun (WGS) entry which is preliminary data.</text>
</comment>
<keyword evidence="1" id="KW-0472">Membrane</keyword>
<dbReference type="RefSeq" id="WP_377814550.1">
    <property type="nucleotide sequence ID" value="NZ_JBHRSJ010000022.1"/>
</dbReference>
<keyword evidence="3" id="KW-1185">Reference proteome</keyword>
<gene>
    <name evidence="2" type="ORF">ACFOJE_11805</name>
</gene>
<dbReference type="Proteomes" id="UP001595457">
    <property type="component" value="Unassembled WGS sequence"/>
</dbReference>
<name>A0ABV7AU45_9GAMM</name>